<evidence type="ECO:0000313" key="2">
    <source>
        <dbReference type="Proteomes" id="UP001281147"/>
    </source>
</evidence>
<name>A0ACC3N4U4_9PEZI</name>
<dbReference type="EMBL" id="JAUTXU010000088">
    <property type="protein sequence ID" value="KAK3709945.1"/>
    <property type="molecule type" value="Genomic_DNA"/>
</dbReference>
<reference evidence="1" key="1">
    <citation type="submission" date="2023-07" db="EMBL/GenBank/DDBJ databases">
        <title>Black Yeasts Isolated from many extreme environments.</title>
        <authorList>
            <person name="Coleine C."/>
            <person name="Stajich J.E."/>
            <person name="Selbmann L."/>
        </authorList>
    </citation>
    <scope>NUCLEOTIDE SEQUENCE</scope>
    <source>
        <strain evidence="1">CCFEE 5714</strain>
    </source>
</reference>
<sequence length="621" mass="70569">MAKLRFDDLSADIKALVVDKIIRPTDLKNVCLVNKQLHEIAVKPLYRNVALDLGSSNDNRLSAFLNPKNIGLKHVKQVRLYLANVRDRCNQEQQAQLVSKMILEFLPEDILEEFRCGDTDTYDEPQRSRDGGFADVLAHSWCPWRPFSADNLLLLYKKQRKMKWLEAMDLDRDILPDLKKNEKMQTEIFKDARKLALYPENRETLRLCEFFVKNTADMLEELIIHTNFPETADPRDLSPHGDHIETRTLNDSATAPGLLTSTVFSHMTPFEKCAPFKNMKSLRLHKVSLRYCPDTWCKIIDFTNMEELRIYQCGGTDSFFGQLSRSISLPRKLKVLEFQHRDNSENEALLALDGFLCLVSGVRELVIDLEHVKSLAAAAGIARHSKTLRLLNVHCSLDSSISSSITGPSDEEELVWDSEDFEKICKACTGLEQLSCAWPQTSLIRAPSEEWKAFERACSTLKDMVTLHISTWPTNKPSTQLLPRAIYEQLLQSLAQRLFEMAASSDARVRSEPETNEDASAPTTTTNLAVRPSKLHLIAFGISDKIYEREDSKNQILYLRSTSKDAEGKSKVYAAPVGWCLRQYVEPCSDVLDFVLHREARPPCREVRNGGGGWGGEDDDE</sequence>
<evidence type="ECO:0000313" key="1">
    <source>
        <dbReference type="EMBL" id="KAK3709945.1"/>
    </source>
</evidence>
<proteinExistence type="predicted"/>
<comment type="caution">
    <text evidence="1">The sequence shown here is derived from an EMBL/GenBank/DDBJ whole genome shotgun (WGS) entry which is preliminary data.</text>
</comment>
<organism evidence="1 2">
    <name type="scientific">Vermiconidia calcicola</name>
    <dbReference type="NCBI Taxonomy" id="1690605"/>
    <lineage>
        <taxon>Eukaryota</taxon>
        <taxon>Fungi</taxon>
        <taxon>Dikarya</taxon>
        <taxon>Ascomycota</taxon>
        <taxon>Pezizomycotina</taxon>
        <taxon>Dothideomycetes</taxon>
        <taxon>Dothideomycetidae</taxon>
        <taxon>Mycosphaerellales</taxon>
        <taxon>Extremaceae</taxon>
        <taxon>Vermiconidia</taxon>
    </lineage>
</organism>
<accession>A0ACC3N4U4</accession>
<dbReference type="Proteomes" id="UP001281147">
    <property type="component" value="Unassembled WGS sequence"/>
</dbReference>
<gene>
    <name evidence="1" type="ORF">LTR37_010564</name>
</gene>
<keyword evidence="2" id="KW-1185">Reference proteome</keyword>
<protein>
    <submittedName>
        <fullName evidence="1">Uncharacterized protein</fullName>
    </submittedName>
</protein>